<name>A0A9P2G5G1_CLOBO</name>
<organism evidence="2 3">
    <name type="scientific">Clostridium botulinum D str. 1873</name>
    <dbReference type="NCBI Taxonomy" id="592027"/>
    <lineage>
        <taxon>Bacteria</taxon>
        <taxon>Bacillati</taxon>
        <taxon>Bacillota</taxon>
        <taxon>Clostridia</taxon>
        <taxon>Eubacteriales</taxon>
        <taxon>Clostridiaceae</taxon>
        <taxon>Clostridium</taxon>
    </lineage>
</organism>
<feature type="compositionally biased region" description="Basic and acidic residues" evidence="1">
    <location>
        <begin position="1"/>
        <end position="33"/>
    </location>
</feature>
<dbReference type="EMBL" id="ACSJ01000017">
    <property type="protein sequence ID" value="EES90319.1"/>
    <property type="molecule type" value="Genomic_DNA"/>
</dbReference>
<dbReference type="AlphaFoldDB" id="A0A9P2G5G1"/>
<protein>
    <submittedName>
        <fullName evidence="2">Uncharacterized protein</fullName>
    </submittedName>
</protein>
<sequence>MEELKDVQEDNTQKEPIKTKTDLPTKENKEPKTKSTKKNKKDDSDNTRIVIFKNINQNNIVQIGGFSFKIPKEKYNQDVVEIEYKNNNGIIEIINIK</sequence>
<gene>
    <name evidence="2" type="ORF">CLG_B2281</name>
</gene>
<comment type="caution">
    <text evidence="2">The sequence shown here is derived from an EMBL/GenBank/DDBJ whole genome shotgun (WGS) entry which is preliminary data.</text>
</comment>
<feature type="region of interest" description="Disordered" evidence="1">
    <location>
        <begin position="1"/>
        <end position="47"/>
    </location>
</feature>
<evidence type="ECO:0000313" key="2">
    <source>
        <dbReference type="EMBL" id="EES90319.1"/>
    </source>
</evidence>
<accession>A0A9P2G5G1</accession>
<reference evidence="2 3" key="1">
    <citation type="submission" date="2009-10" db="EMBL/GenBank/DDBJ databases">
        <authorList>
            <person name="Shrivastava S."/>
            <person name="Brinkac L.B."/>
            <person name="Brown J.L."/>
            <person name="Bruce D.B."/>
            <person name="Detter C."/>
            <person name="Green L.D."/>
            <person name="Munk C.A."/>
            <person name="Rogers Y.C."/>
            <person name="Tapia R."/>
            <person name="Saunders E.S."/>
            <person name="Sims D.R."/>
            <person name="Smith L.A."/>
            <person name="Smith T.J."/>
            <person name="Sutton G."/>
            <person name="Brettin T."/>
        </authorList>
    </citation>
    <scope>NUCLEOTIDE SEQUENCE [LARGE SCALE GENOMIC DNA]</scope>
    <source>
        <strain evidence="3">D str. 1873</strain>
    </source>
</reference>
<proteinExistence type="predicted"/>
<dbReference type="Proteomes" id="UP000006160">
    <property type="component" value="Unassembled WGS sequence"/>
</dbReference>
<evidence type="ECO:0000256" key="1">
    <source>
        <dbReference type="SAM" id="MobiDB-lite"/>
    </source>
</evidence>
<evidence type="ECO:0000313" key="3">
    <source>
        <dbReference type="Proteomes" id="UP000006160"/>
    </source>
</evidence>